<dbReference type="Pfam" id="PF00816">
    <property type="entry name" value="Histone_HNS"/>
    <property type="match status" value="1"/>
</dbReference>
<feature type="region of interest" description="Disordered" evidence="2">
    <location>
        <begin position="69"/>
        <end position="94"/>
    </location>
</feature>
<accession>A0A1I1U9Z7</accession>
<feature type="domain" description="DNA-binding protein H-NS-like C-terminal" evidence="3">
    <location>
        <begin position="73"/>
        <end position="118"/>
    </location>
</feature>
<keyword evidence="5" id="KW-1185">Reference proteome</keyword>
<reference evidence="4 5" key="1">
    <citation type="submission" date="2016-10" db="EMBL/GenBank/DDBJ databases">
        <authorList>
            <person name="Varghese N."/>
            <person name="Submissions S."/>
        </authorList>
    </citation>
    <scope>NUCLEOTIDE SEQUENCE [LARGE SCALE GENOMIC DNA]</scope>
    <source>
        <strain evidence="5">YIM D21,KCTC 23444,ACCC 10710</strain>
    </source>
</reference>
<evidence type="ECO:0000313" key="5">
    <source>
        <dbReference type="Proteomes" id="UP000325289"/>
    </source>
</evidence>
<dbReference type="SUPFAM" id="SSF81273">
    <property type="entry name" value="H-NS histone-like proteins"/>
    <property type="match status" value="1"/>
</dbReference>
<feature type="coiled-coil region" evidence="1">
    <location>
        <begin position="21"/>
        <end position="57"/>
    </location>
</feature>
<dbReference type="InterPro" id="IPR027444">
    <property type="entry name" value="H-NS_C_dom"/>
</dbReference>
<protein>
    <submittedName>
        <fullName evidence="4">DNA-binding protein H-NS</fullName>
    </submittedName>
</protein>
<dbReference type="SMART" id="SM00528">
    <property type="entry name" value="HNS"/>
    <property type="match status" value="1"/>
</dbReference>
<keyword evidence="4" id="KW-0238">DNA-binding</keyword>
<gene>
    <name evidence="4" type="ORF">SAMN04515678_102233</name>
</gene>
<evidence type="ECO:0000259" key="3">
    <source>
        <dbReference type="SMART" id="SM00528"/>
    </source>
</evidence>
<organism evidence="4 5">
    <name type="scientific">Roseivivax sediminis</name>
    <dbReference type="NCBI Taxonomy" id="936889"/>
    <lineage>
        <taxon>Bacteria</taxon>
        <taxon>Pseudomonadati</taxon>
        <taxon>Pseudomonadota</taxon>
        <taxon>Alphaproteobacteria</taxon>
        <taxon>Rhodobacterales</taxon>
        <taxon>Roseobacteraceae</taxon>
        <taxon>Roseivivax</taxon>
    </lineage>
</organism>
<evidence type="ECO:0000256" key="2">
    <source>
        <dbReference type="SAM" id="MobiDB-lite"/>
    </source>
</evidence>
<dbReference type="EMBL" id="FOMS01000002">
    <property type="protein sequence ID" value="SFD67577.1"/>
    <property type="molecule type" value="Genomic_DNA"/>
</dbReference>
<name>A0A1I1U9Z7_9RHOB</name>
<dbReference type="InterPro" id="IPR037150">
    <property type="entry name" value="H-NS_C_dom_sf"/>
</dbReference>
<feature type="compositionally biased region" description="Basic and acidic residues" evidence="2">
    <location>
        <begin position="82"/>
        <end position="91"/>
    </location>
</feature>
<dbReference type="Proteomes" id="UP000325289">
    <property type="component" value="Unassembled WGS sequence"/>
</dbReference>
<dbReference type="GO" id="GO:0003677">
    <property type="term" value="F:DNA binding"/>
    <property type="evidence" value="ECO:0007669"/>
    <property type="project" value="UniProtKB-KW"/>
</dbReference>
<dbReference type="Gene3D" id="4.10.430.10">
    <property type="entry name" value="Histone-like protein H-NS, C-terminal domain"/>
    <property type="match status" value="1"/>
</dbReference>
<keyword evidence="1" id="KW-0175">Coiled coil</keyword>
<evidence type="ECO:0000313" key="4">
    <source>
        <dbReference type="EMBL" id="SFD67577.1"/>
    </source>
</evidence>
<evidence type="ECO:0000256" key="1">
    <source>
        <dbReference type="SAM" id="Coils"/>
    </source>
</evidence>
<proteinExistence type="predicted"/>
<sequence>MLSRPFLKFWKVKSMAEIDVLSLNKDELQDLRKRIDVALEQRELRDKQEALEAAEAAARKSGFSLSDLLGETTKTRAPKPAKFADPKDRTRTWSGRGRKPNWYLKALEEGYSEADMRIS</sequence>
<dbReference type="AlphaFoldDB" id="A0A1I1U9Z7"/>